<protein>
    <submittedName>
        <fullName evidence="1">Uncharacterized protein</fullName>
    </submittedName>
</protein>
<dbReference type="EMBL" id="KN838587">
    <property type="protein sequence ID" value="KIK02849.1"/>
    <property type="molecule type" value="Genomic_DNA"/>
</dbReference>
<organism evidence="1 2">
    <name type="scientific">Laccaria amethystina LaAM-08-1</name>
    <dbReference type="NCBI Taxonomy" id="1095629"/>
    <lineage>
        <taxon>Eukaryota</taxon>
        <taxon>Fungi</taxon>
        <taxon>Dikarya</taxon>
        <taxon>Basidiomycota</taxon>
        <taxon>Agaricomycotina</taxon>
        <taxon>Agaricomycetes</taxon>
        <taxon>Agaricomycetidae</taxon>
        <taxon>Agaricales</taxon>
        <taxon>Agaricineae</taxon>
        <taxon>Hydnangiaceae</taxon>
        <taxon>Laccaria</taxon>
    </lineage>
</organism>
<keyword evidence="2" id="KW-1185">Reference proteome</keyword>
<accession>A0A0C9XMW1</accession>
<name>A0A0C9XMW1_9AGAR</name>
<reference evidence="1 2" key="1">
    <citation type="submission" date="2014-04" db="EMBL/GenBank/DDBJ databases">
        <authorList>
            <consortium name="DOE Joint Genome Institute"/>
            <person name="Kuo A."/>
            <person name="Kohler A."/>
            <person name="Nagy L.G."/>
            <person name="Floudas D."/>
            <person name="Copeland A."/>
            <person name="Barry K.W."/>
            <person name="Cichocki N."/>
            <person name="Veneault-Fourrey C."/>
            <person name="LaButti K."/>
            <person name="Lindquist E.A."/>
            <person name="Lipzen A."/>
            <person name="Lundell T."/>
            <person name="Morin E."/>
            <person name="Murat C."/>
            <person name="Sun H."/>
            <person name="Tunlid A."/>
            <person name="Henrissat B."/>
            <person name="Grigoriev I.V."/>
            <person name="Hibbett D.S."/>
            <person name="Martin F."/>
            <person name="Nordberg H.P."/>
            <person name="Cantor M.N."/>
            <person name="Hua S.X."/>
        </authorList>
    </citation>
    <scope>NUCLEOTIDE SEQUENCE [LARGE SCALE GENOMIC DNA]</scope>
    <source>
        <strain evidence="1 2">LaAM-08-1</strain>
    </source>
</reference>
<dbReference type="AlphaFoldDB" id="A0A0C9XMW1"/>
<evidence type="ECO:0000313" key="2">
    <source>
        <dbReference type="Proteomes" id="UP000054477"/>
    </source>
</evidence>
<proteinExistence type="predicted"/>
<gene>
    <name evidence="1" type="ORF">K443DRAFT_121764</name>
</gene>
<dbReference type="Proteomes" id="UP000054477">
    <property type="component" value="Unassembled WGS sequence"/>
</dbReference>
<reference evidence="2" key="2">
    <citation type="submission" date="2015-01" db="EMBL/GenBank/DDBJ databases">
        <title>Evolutionary Origins and Diversification of the Mycorrhizal Mutualists.</title>
        <authorList>
            <consortium name="DOE Joint Genome Institute"/>
            <consortium name="Mycorrhizal Genomics Consortium"/>
            <person name="Kohler A."/>
            <person name="Kuo A."/>
            <person name="Nagy L.G."/>
            <person name="Floudas D."/>
            <person name="Copeland A."/>
            <person name="Barry K.W."/>
            <person name="Cichocki N."/>
            <person name="Veneault-Fourrey C."/>
            <person name="LaButti K."/>
            <person name="Lindquist E.A."/>
            <person name="Lipzen A."/>
            <person name="Lundell T."/>
            <person name="Morin E."/>
            <person name="Murat C."/>
            <person name="Riley R."/>
            <person name="Ohm R."/>
            <person name="Sun H."/>
            <person name="Tunlid A."/>
            <person name="Henrissat B."/>
            <person name="Grigoriev I.V."/>
            <person name="Hibbett D.S."/>
            <person name="Martin F."/>
        </authorList>
    </citation>
    <scope>NUCLEOTIDE SEQUENCE [LARGE SCALE GENOMIC DNA]</scope>
    <source>
        <strain evidence="2">LaAM-08-1</strain>
    </source>
</reference>
<dbReference type="OrthoDB" id="10066232at2759"/>
<dbReference type="STRING" id="1095629.A0A0C9XMW1"/>
<evidence type="ECO:0000313" key="1">
    <source>
        <dbReference type="EMBL" id="KIK02849.1"/>
    </source>
</evidence>
<sequence>MFIDPGEMDMQVVRKRLMEVNEWIMEAEESSDAKNCTHNVLIETLRTGTLGLPQAAEPLYMVCSPSGVAQEVVHHPPIHVLKHRSDEGDIDYMVHWLAQNRLTIQFGEYKGKEGVEERLRSIVERGDWEVLEGMEIWGGQVVYFNLQASYLQNRCVVCAQEMIEYLKEDRNSSTVKMVYQ</sequence>
<dbReference type="HOGENOM" id="CLU_1496459_0_0_1"/>